<dbReference type="PANTHER" id="PTHR42103:SF2">
    <property type="entry name" value="AB HYDROLASE-1 DOMAIN-CONTAINING PROTEIN"/>
    <property type="match status" value="1"/>
</dbReference>
<dbReference type="AlphaFoldDB" id="A0A074XIH7"/>
<protein>
    <recommendedName>
        <fullName evidence="4">Alpha/beta-hydrolase</fullName>
    </recommendedName>
</protein>
<reference evidence="2 3" key="1">
    <citation type="journal article" date="2014" name="BMC Genomics">
        <title>Genome sequencing of four Aureobasidium pullulans varieties: biotechnological potential, stress tolerance, and description of new species.</title>
        <authorList>
            <person name="Gostin Ar C."/>
            <person name="Ohm R.A."/>
            <person name="Kogej T."/>
            <person name="Sonjak S."/>
            <person name="Turk M."/>
            <person name="Zajc J."/>
            <person name="Zalar P."/>
            <person name="Grube M."/>
            <person name="Sun H."/>
            <person name="Han J."/>
            <person name="Sharma A."/>
            <person name="Chiniquy J."/>
            <person name="Ngan C.Y."/>
            <person name="Lipzen A."/>
            <person name="Barry K."/>
            <person name="Grigoriev I.V."/>
            <person name="Gunde-Cimerman N."/>
        </authorList>
    </citation>
    <scope>NUCLEOTIDE SEQUENCE [LARGE SCALE GENOMIC DNA]</scope>
    <source>
        <strain evidence="2 3">CBS 147.97</strain>
    </source>
</reference>
<dbReference type="SUPFAM" id="SSF53474">
    <property type="entry name" value="alpha/beta-Hydrolases"/>
    <property type="match status" value="1"/>
</dbReference>
<evidence type="ECO:0000256" key="1">
    <source>
        <dbReference type="SAM" id="MobiDB-lite"/>
    </source>
</evidence>
<evidence type="ECO:0000313" key="2">
    <source>
        <dbReference type="EMBL" id="KEQ74371.1"/>
    </source>
</evidence>
<dbReference type="InterPro" id="IPR029058">
    <property type="entry name" value="AB_hydrolase_fold"/>
</dbReference>
<dbReference type="EMBL" id="KL584707">
    <property type="protein sequence ID" value="KEQ74371.1"/>
    <property type="molecule type" value="Genomic_DNA"/>
</dbReference>
<gene>
    <name evidence="2" type="ORF">M436DRAFT_26812</name>
</gene>
<evidence type="ECO:0008006" key="4">
    <source>
        <dbReference type="Google" id="ProtNLM"/>
    </source>
</evidence>
<dbReference type="Proteomes" id="UP000027730">
    <property type="component" value="Unassembled WGS sequence"/>
</dbReference>
<sequence length="394" mass="44054">MTENTPVYCFTIPSVSDGTLLDCRIYHPVSLQDAQSTQQRTKKAALIAHPYAPLGGSMDDAVVTTIVDQLLDLDFVVGCFNFRGAANSEGSTSWSGKAERDDYISVAGHLIFYMNQLRTSQVVTKDTESSAGYVQNISAEPITLVLGGYSYGSLIVTHLPPMPEILAIFHKPSKWVSEILLRAKELALQTNTSLSENRGRMSDHPPARRQHKRQSSSQHSIIYGGNDEPSPADRHIDPLHKAVEIQTRIRHAMYRNHRSASSITSAPPSEQSADTIEPITALPRVSTHHLLISPLLPPLSNFLSLSTTILSFWRHHTEHQPKNLLHNLTLVIFGTKDIFTSSTKLEAWCKKMDALASQNKVNFRWRRVEGASHFWREAGVEAELRSSVREWVEE</sequence>
<keyword evidence="3" id="KW-1185">Reference proteome</keyword>
<evidence type="ECO:0000313" key="3">
    <source>
        <dbReference type="Proteomes" id="UP000027730"/>
    </source>
</evidence>
<accession>A0A074XIH7</accession>
<dbReference type="RefSeq" id="XP_013428369.1">
    <property type="nucleotide sequence ID" value="XM_013572915.1"/>
</dbReference>
<name>A0A074XIH7_9PEZI</name>
<dbReference type="OrthoDB" id="10260961at2759"/>
<dbReference type="GeneID" id="25408172"/>
<dbReference type="STRING" id="1043004.A0A074XIH7"/>
<dbReference type="PANTHER" id="PTHR42103">
    <property type="entry name" value="ALPHA/BETA-HYDROLASES SUPERFAMILY PROTEIN"/>
    <property type="match status" value="1"/>
</dbReference>
<organism evidence="2 3">
    <name type="scientific">Aureobasidium namibiae CBS 147.97</name>
    <dbReference type="NCBI Taxonomy" id="1043004"/>
    <lineage>
        <taxon>Eukaryota</taxon>
        <taxon>Fungi</taxon>
        <taxon>Dikarya</taxon>
        <taxon>Ascomycota</taxon>
        <taxon>Pezizomycotina</taxon>
        <taxon>Dothideomycetes</taxon>
        <taxon>Dothideomycetidae</taxon>
        <taxon>Dothideales</taxon>
        <taxon>Saccotheciaceae</taxon>
        <taxon>Aureobasidium</taxon>
    </lineage>
</organism>
<feature type="compositionally biased region" description="Basic and acidic residues" evidence="1">
    <location>
        <begin position="197"/>
        <end position="206"/>
    </location>
</feature>
<dbReference type="HOGENOM" id="CLU_035149_0_1_1"/>
<proteinExistence type="predicted"/>
<feature type="region of interest" description="Disordered" evidence="1">
    <location>
        <begin position="192"/>
        <end position="234"/>
    </location>
</feature>
<feature type="non-terminal residue" evidence="2">
    <location>
        <position position="394"/>
    </location>
</feature>
<dbReference type="Gene3D" id="3.40.50.1820">
    <property type="entry name" value="alpha/beta hydrolase"/>
    <property type="match status" value="1"/>
</dbReference>